<dbReference type="RefSeq" id="WP_015202751.1">
    <property type="nucleotide sequence ID" value="NC_019753.1"/>
</dbReference>
<name>K9VX04_9CYAN</name>
<dbReference type="InterPro" id="IPR014971">
    <property type="entry name" value="KGK"/>
</dbReference>
<dbReference type="OrthoDB" id="454733at2"/>
<evidence type="ECO:0000313" key="2">
    <source>
        <dbReference type="Proteomes" id="UP000010472"/>
    </source>
</evidence>
<protein>
    <submittedName>
        <fullName evidence="1">KGK family protein</fullName>
    </submittedName>
</protein>
<proteinExistence type="predicted"/>
<evidence type="ECO:0000313" key="1">
    <source>
        <dbReference type="EMBL" id="AFZ12633.1"/>
    </source>
</evidence>
<accession>K9VX04</accession>
<dbReference type="EMBL" id="CP003620">
    <property type="protein sequence ID" value="AFZ12633.1"/>
    <property type="molecule type" value="Genomic_DNA"/>
</dbReference>
<organism evidence="1 2">
    <name type="scientific">Crinalium epipsammum PCC 9333</name>
    <dbReference type="NCBI Taxonomy" id="1173022"/>
    <lineage>
        <taxon>Bacteria</taxon>
        <taxon>Bacillati</taxon>
        <taxon>Cyanobacteriota</taxon>
        <taxon>Cyanophyceae</taxon>
        <taxon>Gomontiellales</taxon>
        <taxon>Gomontiellaceae</taxon>
        <taxon>Crinalium</taxon>
    </lineage>
</organism>
<sequence length="79" mass="8641">MTEIHLTDEDVLSMEPEYSPIGDPTVQVSEIINFIEGQTRTSAWLTDGAPCRVLRASGGGWKSGKVFIRLSFAPDEDNG</sequence>
<dbReference type="HOGENOM" id="CLU_136180_1_0_3"/>
<dbReference type="AlphaFoldDB" id="K9VX04"/>
<dbReference type="Pfam" id="PF08872">
    <property type="entry name" value="KGK"/>
    <property type="match status" value="1"/>
</dbReference>
<gene>
    <name evidence="1" type="ORF">Cri9333_1748</name>
</gene>
<dbReference type="KEGG" id="cep:Cri9333_1748"/>
<keyword evidence="2" id="KW-1185">Reference proteome</keyword>
<reference evidence="1 2" key="1">
    <citation type="submission" date="2012-06" db="EMBL/GenBank/DDBJ databases">
        <title>Finished chromosome of genome of Crinalium epipsammum PCC 9333.</title>
        <authorList>
            <consortium name="US DOE Joint Genome Institute"/>
            <person name="Gugger M."/>
            <person name="Coursin T."/>
            <person name="Rippka R."/>
            <person name="Tandeau De Marsac N."/>
            <person name="Huntemann M."/>
            <person name="Wei C.-L."/>
            <person name="Han J."/>
            <person name="Detter J.C."/>
            <person name="Han C."/>
            <person name="Tapia R."/>
            <person name="Davenport K."/>
            <person name="Daligault H."/>
            <person name="Erkkila T."/>
            <person name="Gu W."/>
            <person name="Munk A.C.C."/>
            <person name="Teshima H."/>
            <person name="Xu Y."/>
            <person name="Chain P."/>
            <person name="Chen A."/>
            <person name="Krypides N."/>
            <person name="Mavromatis K."/>
            <person name="Markowitz V."/>
            <person name="Szeto E."/>
            <person name="Ivanova N."/>
            <person name="Mikhailova N."/>
            <person name="Ovchinnikova G."/>
            <person name="Pagani I."/>
            <person name="Pati A."/>
            <person name="Goodwin L."/>
            <person name="Peters L."/>
            <person name="Pitluck S."/>
            <person name="Woyke T."/>
            <person name="Kerfeld C."/>
        </authorList>
    </citation>
    <scope>NUCLEOTIDE SEQUENCE [LARGE SCALE GENOMIC DNA]</scope>
    <source>
        <strain evidence="1 2">PCC 9333</strain>
    </source>
</reference>
<dbReference type="Proteomes" id="UP000010472">
    <property type="component" value="Chromosome"/>
</dbReference>